<evidence type="ECO:0000313" key="2">
    <source>
        <dbReference type="EMBL" id="BCS89106.1"/>
    </source>
</evidence>
<keyword evidence="3" id="KW-1185">Reference proteome</keyword>
<protein>
    <submittedName>
        <fullName evidence="2">Uncharacterized protein</fullName>
    </submittedName>
</protein>
<dbReference type="Proteomes" id="UP001053296">
    <property type="component" value="Chromosome"/>
</dbReference>
<evidence type="ECO:0000256" key="1">
    <source>
        <dbReference type="SAM" id="MobiDB-lite"/>
    </source>
</evidence>
<feature type="region of interest" description="Disordered" evidence="1">
    <location>
        <begin position="91"/>
        <end position="112"/>
    </location>
</feature>
<dbReference type="RefSeq" id="WP_229591095.1">
    <property type="nucleotide sequence ID" value="NZ_AP024485.1"/>
</dbReference>
<proteinExistence type="predicted"/>
<gene>
    <name evidence="2" type="ORF">PSDVSF_23480</name>
</gene>
<evidence type="ECO:0000313" key="3">
    <source>
        <dbReference type="Proteomes" id="UP001053296"/>
    </source>
</evidence>
<organism evidence="2 3">
    <name type="scientific">Pseudodesulfovibrio sediminis</name>
    <dbReference type="NCBI Taxonomy" id="2810563"/>
    <lineage>
        <taxon>Bacteria</taxon>
        <taxon>Pseudomonadati</taxon>
        <taxon>Thermodesulfobacteriota</taxon>
        <taxon>Desulfovibrionia</taxon>
        <taxon>Desulfovibrionales</taxon>
        <taxon>Desulfovibrionaceae</taxon>
    </lineage>
</organism>
<dbReference type="EMBL" id="AP024485">
    <property type="protein sequence ID" value="BCS89106.1"/>
    <property type="molecule type" value="Genomic_DNA"/>
</dbReference>
<accession>A0ABM7P872</accession>
<name>A0ABM7P872_9BACT</name>
<sequence>MPKRSNKLITIISDTKEHHHFVIKTSVHVFQTRQNAPESGFPFLPEHRIENRPHRIQADEKALSPGFDTTSFGRLRLRCVFLKIWKTRTTRRNETSRPNGLLSETELAAVLP</sequence>
<reference evidence="2" key="1">
    <citation type="journal article" date="2022" name="Arch. Microbiol.">
        <title>Pseudodesulfovibrio sediminis sp. nov., a mesophilic and neutrophilic sulfate-reducing bacterium isolated from sediment of a brackish lake.</title>
        <authorList>
            <person name="Takahashi A."/>
            <person name="Kojima H."/>
            <person name="Watanabe M."/>
            <person name="Fukui M."/>
        </authorList>
    </citation>
    <scope>NUCLEOTIDE SEQUENCE</scope>
    <source>
        <strain evidence="2">SF6</strain>
    </source>
</reference>